<name>A0A1X7A289_9RHOB</name>
<dbReference type="GO" id="GO:0097367">
    <property type="term" value="F:carbohydrate derivative binding"/>
    <property type="evidence" value="ECO:0007669"/>
    <property type="project" value="InterPro"/>
</dbReference>
<organism evidence="6 7">
    <name type="scientific">Ruegeria meonggei</name>
    <dbReference type="NCBI Taxonomy" id="1446476"/>
    <lineage>
        <taxon>Bacteria</taxon>
        <taxon>Pseudomonadati</taxon>
        <taxon>Pseudomonadota</taxon>
        <taxon>Alphaproteobacteria</taxon>
        <taxon>Rhodobacterales</taxon>
        <taxon>Roseobacteraceae</taxon>
        <taxon>Ruegeria</taxon>
    </lineage>
</organism>
<dbReference type="InterPro" id="IPR047640">
    <property type="entry name" value="RpiR-like"/>
</dbReference>
<accession>A0A1X7A289</accession>
<dbReference type="InterPro" id="IPR046348">
    <property type="entry name" value="SIS_dom_sf"/>
</dbReference>
<keyword evidence="1" id="KW-0805">Transcription regulation</keyword>
<dbReference type="Gene3D" id="1.10.10.10">
    <property type="entry name" value="Winged helix-like DNA-binding domain superfamily/Winged helix DNA-binding domain"/>
    <property type="match status" value="1"/>
</dbReference>
<dbReference type="Pfam" id="PF01380">
    <property type="entry name" value="SIS"/>
    <property type="match status" value="1"/>
</dbReference>
<dbReference type="CDD" id="cd05013">
    <property type="entry name" value="SIS_RpiR"/>
    <property type="match status" value="1"/>
</dbReference>
<keyword evidence="7" id="KW-1185">Reference proteome</keyword>
<evidence type="ECO:0000313" key="7">
    <source>
        <dbReference type="Proteomes" id="UP000193778"/>
    </source>
</evidence>
<dbReference type="InterPro" id="IPR000281">
    <property type="entry name" value="HTH_RpiR"/>
</dbReference>
<dbReference type="SUPFAM" id="SSF46689">
    <property type="entry name" value="Homeodomain-like"/>
    <property type="match status" value="1"/>
</dbReference>
<evidence type="ECO:0000256" key="2">
    <source>
        <dbReference type="ARBA" id="ARBA00023125"/>
    </source>
</evidence>
<evidence type="ECO:0000313" key="6">
    <source>
        <dbReference type="EMBL" id="SLN68534.1"/>
    </source>
</evidence>
<gene>
    <name evidence="6" type="ORF">RUM8411_03462</name>
</gene>
<dbReference type="EMBL" id="FWFP01000011">
    <property type="protein sequence ID" value="SLN68534.1"/>
    <property type="molecule type" value="Genomic_DNA"/>
</dbReference>
<proteinExistence type="predicted"/>
<dbReference type="InterPro" id="IPR009057">
    <property type="entry name" value="Homeodomain-like_sf"/>
</dbReference>
<dbReference type="GO" id="GO:1901135">
    <property type="term" value="P:carbohydrate derivative metabolic process"/>
    <property type="evidence" value="ECO:0007669"/>
    <property type="project" value="InterPro"/>
</dbReference>
<dbReference type="AlphaFoldDB" id="A0A1X7A289"/>
<dbReference type="Proteomes" id="UP000193778">
    <property type="component" value="Unassembled WGS sequence"/>
</dbReference>
<dbReference type="SUPFAM" id="SSF53697">
    <property type="entry name" value="SIS domain"/>
    <property type="match status" value="1"/>
</dbReference>
<evidence type="ECO:0000259" key="4">
    <source>
        <dbReference type="PROSITE" id="PS51071"/>
    </source>
</evidence>
<evidence type="ECO:0000256" key="3">
    <source>
        <dbReference type="ARBA" id="ARBA00023163"/>
    </source>
</evidence>
<dbReference type="InterPro" id="IPR001347">
    <property type="entry name" value="SIS_dom"/>
</dbReference>
<evidence type="ECO:0000256" key="1">
    <source>
        <dbReference type="ARBA" id="ARBA00023015"/>
    </source>
</evidence>
<dbReference type="GO" id="GO:0003677">
    <property type="term" value="F:DNA binding"/>
    <property type="evidence" value="ECO:0007669"/>
    <property type="project" value="UniProtKB-KW"/>
</dbReference>
<dbReference type="PANTHER" id="PTHR30514:SF18">
    <property type="entry name" value="RPIR-FAMILY TRANSCRIPTIONAL REGULATOR"/>
    <property type="match status" value="1"/>
</dbReference>
<dbReference type="InterPro" id="IPR035472">
    <property type="entry name" value="RpiR-like_SIS"/>
</dbReference>
<keyword evidence="3" id="KW-0804">Transcription</keyword>
<dbReference type="InterPro" id="IPR036388">
    <property type="entry name" value="WH-like_DNA-bd_sf"/>
</dbReference>
<reference evidence="7" key="1">
    <citation type="submission" date="2017-03" db="EMBL/GenBank/DDBJ databases">
        <authorList>
            <person name="Rodrigo-Torres L."/>
            <person name="Arahal R.D."/>
            <person name="Lucena T."/>
        </authorList>
    </citation>
    <scope>NUCLEOTIDE SEQUENCE [LARGE SCALE GENOMIC DNA]</scope>
    <source>
        <strain evidence="7">CECT 8411</strain>
    </source>
</reference>
<dbReference type="PROSITE" id="PS51071">
    <property type="entry name" value="HTH_RPIR"/>
    <property type="match status" value="1"/>
</dbReference>
<dbReference type="GO" id="GO:0003700">
    <property type="term" value="F:DNA-binding transcription factor activity"/>
    <property type="evidence" value="ECO:0007669"/>
    <property type="project" value="InterPro"/>
</dbReference>
<feature type="domain" description="SIS" evidence="5">
    <location>
        <begin position="146"/>
        <end position="283"/>
    </location>
</feature>
<dbReference type="Gene3D" id="3.40.50.10490">
    <property type="entry name" value="Glucose-6-phosphate isomerase like protein, domain 1"/>
    <property type="match status" value="1"/>
</dbReference>
<evidence type="ECO:0000259" key="5">
    <source>
        <dbReference type="PROSITE" id="PS51464"/>
    </source>
</evidence>
<protein>
    <submittedName>
        <fullName evidence="6">SIS domain protein</fullName>
    </submittedName>
</protein>
<dbReference type="PANTHER" id="PTHR30514">
    <property type="entry name" value="GLUCOKINASE"/>
    <property type="match status" value="1"/>
</dbReference>
<feature type="domain" description="HTH rpiR-type" evidence="4">
    <location>
        <begin position="21"/>
        <end position="97"/>
    </location>
</feature>
<sequence length="314" mass="34897">MFYTCLFQNICSFTRMEHTPTHLTNRLREDIGQMPPALQAAAKYVVDHPGDFGLNPIRVTAANIGVSSNVLVRLAQRMGFDSFEAFRGPFRAALVTDREGDLGQDWLTALHSKDDFGKTQARFAQNEQNIVARSLRLMNPDKTRQAIQHITTAHRCYVTATRASYALAYYFSYTGRMAHPGIQLIPRHLGSATDDLLDASPQDCLIAITVHPYSADTIQSMRFAKKMGLRIILVSDSDVIAPGIDPDVAFTVSTRTLHPFSCFTGAMAILECLLGHLFEAGGTAASQRVEAYQKAREDTGAYWQPSKPPRLRRT</sequence>
<keyword evidence="2" id="KW-0238">DNA-binding</keyword>
<dbReference type="PROSITE" id="PS51464">
    <property type="entry name" value="SIS"/>
    <property type="match status" value="1"/>
</dbReference>